<keyword evidence="4" id="KW-1185">Reference proteome</keyword>
<comment type="caution">
    <text evidence="3">The sequence shown here is derived from an EMBL/GenBank/DDBJ whole genome shotgun (WGS) entry which is preliminary data.</text>
</comment>
<evidence type="ECO:0000256" key="2">
    <source>
        <dbReference type="ARBA" id="ARBA00022679"/>
    </source>
</evidence>
<evidence type="ECO:0000313" key="4">
    <source>
        <dbReference type="Proteomes" id="UP000295008"/>
    </source>
</evidence>
<dbReference type="GO" id="GO:0016757">
    <property type="term" value="F:glycosyltransferase activity"/>
    <property type="evidence" value="ECO:0007669"/>
    <property type="project" value="UniProtKB-KW"/>
</dbReference>
<dbReference type="Pfam" id="PF13692">
    <property type="entry name" value="Glyco_trans_1_4"/>
    <property type="match status" value="1"/>
</dbReference>
<dbReference type="Proteomes" id="UP000295008">
    <property type="component" value="Unassembled WGS sequence"/>
</dbReference>
<dbReference type="PANTHER" id="PTHR12526">
    <property type="entry name" value="GLYCOSYLTRANSFERASE"/>
    <property type="match status" value="1"/>
</dbReference>
<sequence length="334" mass="37559">MLTFLYPPTIDWFYLYQRPQQLFAAFARLGCKAIFCNYPHYIPQDSGVQLLAPGLFLVNRADPNLVPRDEEPLLWITYPPHVRTLDRYPHRAVLFDAVDEPTEEFSHWQASAAEIVDRSVLVFASSGKIVEYYAGFGRPVYLVPNGVDYEHFSQNKTAAVPFDLRRIPRPRVCYSGALAQWVDWEMVADAARQAPKISFVFVGPSLGALKLPAAPNLYYLGIKPYAVLPSYLHHCDVLMIPFRISSMTRACNPIKFWEYLATGIPIVSTSLPEVAAFEGVGIADGAAEFIEAIQAALATGQDQAAKAQRMKLARQNDWQQRARTIISLIRQHGL</sequence>
<proteinExistence type="predicted"/>
<keyword evidence="1" id="KW-0328">Glycosyltransferase</keyword>
<dbReference type="EMBL" id="SLUN01000036">
    <property type="protein sequence ID" value="TCL60270.1"/>
    <property type="molecule type" value="Genomic_DNA"/>
</dbReference>
<protein>
    <submittedName>
        <fullName evidence="3">Glycosyltransferase involved in cell wall biosynthesis</fullName>
    </submittedName>
</protein>
<name>A0A4R1R4E3_HYDET</name>
<evidence type="ECO:0000256" key="1">
    <source>
        <dbReference type="ARBA" id="ARBA00022676"/>
    </source>
</evidence>
<dbReference type="AlphaFoldDB" id="A0A4R1R4E3"/>
<gene>
    <name evidence="3" type="ORF">EDC14_103623</name>
</gene>
<accession>A0A4R1R4E3</accession>
<reference evidence="3 4" key="1">
    <citation type="submission" date="2019-03" db="EMBL/GenBank/DDBJ databases">
        <title>Genomic Encyclopedia of Type Strains, Phase IV (KMG-IV): sequencing the most valuable type-strain genomes for metagenomic binning, comparative biology and taxonomic classification.</title>
        <authorList>
            <person name="Goeker M."/>
        </authorList>
    </citation>
    <scope>NUCLEOTIDE SEQUENCE [LARGE SCALE GENOMIC DNA]</scope>
    <source>
        <strain evidence="3 4">LX-B</strain>
    </source>
</reference>
<dbReference type="RefSeq" id="WP_132016388.1">
    <property type="nucleotide sequence ID" value="NZ_SLUN01000036.1"/>
</dbReference>
<organism evidence="3 4">
    <name type="scientific">Hydrogenispora ethanolica</name>
    <dbReference type="NCBI Taxonomy" id="1082276"/>
    <lineage>
        <taxon>Bacteria</taxon>
        <taxon>Bacillati</taxon>
        <taxon>Bacillota</taxon>
        <taxon>Hydrogenispora</taxon>
    </lineage>
</organism>
<dbReference type="PANTHER" id="PTHR12526:SF629">
    <property type="entry name" value="TEICHURONIC ACID BIOSYNTHESIS GLYCOSYLTRANSFERASE TUAH-RELATED"/>
    <property type="match status" value="1"/>
</dbReference>
<dbReference type="Gene3D" id="3.40.50.2000">
    <property type="entry name" value="Glycogen Phosphorylase B"/>
    <property type="match status" value="1"/>
</dbReference>
<keyword evidence="2 3" id="KW-0808">Transferase</keyword>
<dbReference type="SUPFAM" id="SSF53756">
    <property type="entry name" value="UDP-Glycosyltransferase/glycogen phosphorylase"/>
    <property type="match status" value="1"/>
</dbReference>
<dbReference type="OrthoDB" id="9816564at2"/>
<evidence type="ECO:0000313" key="3">
    <source>
        <dbReference type="EMBL" id="TCL60270.1"/>
    </source>
</evidence>